<name>A0A5D3AZR0_9TREE</name>
<protein>
    <submittedName>
        <fullName evidence="1">Uncharacterized protein</fullName>
    </submittedName>
</protein>
<dbReference type="EMBL" id="NIDF01000019">
    <property type="protein sequence ID" value="TYJ56835.1"/>
    <property type="molecule type" value="Genomic_DNA"/>
</dbReference>
<dbReference type="AlphaFoldDB" id="A0A5D3AZR0"/>
<evidence type="ECO:0000313" key="1">
    <source>
        <dbReference type="EMBL" id="TYJ56835.1"/>
    </source>
</evidence>
<evidence type="ECO:0000313" key="2">
    <source>
        <dbReference type="Proteomes" id="UP000322245"/>
    </source>
</evidence>
<gene>
    <name evidence="1" type="ORF">B9479_002445</name>
</gene>
<organism evidence="1 2">
    <name type="scientific">Cryptococcus floricola</name>
    <dbReference type="NCBI Taxonomy" id="2591691"/>
    <lineage>
        <taxon>Eukaryota</taxon>
        <taxon>Fungi</taxon>
        <taxon>Dikarya</taxon>
        <taxon>Basidiomycota</taxon>
        <taxon>Agaricomycotina</taxon>
        <taxon>Tremellomycetes</taxon>
        <taxon>Tremellales</taxon>
        <taxon>Cryptococcaceae</taxon>
        <taxon>Cryptococcus</taxon>
    </lineage>
</organism>
<dbReference type="Proteomes" id="UP000322245">
    <property type="component" value="Unassembled WGS sequence"/>
</dbReference>
<proteinExistence type="predicted"/>
<comment type="caution">
    <text evidence="1">The sequence shown here is derived from an EMBL/GenBank/DDBJ whole genome shotgun (WGS) entry which is preliminary data.</text>
</comment>
<keyword evidence="2" id="KW-1185">Reference proteome</keyword>
<accession>A0A5D3AZR0</accession>
<sequence length="168" mass="19169">MSYSVSYHAEQSWTADDLANELPKVQPTALGTVETIEVDENFKWWPSTGQPGPLTTAFVLVDLQYDPETKKLTRKSATATRPFNEDDSPDVYESALDAANEVDEIVWNRLVKRSENKDGEEWLRSCLTTESAQPLFEEQSRLAKEIQTDHPGVEMVTIESDYFEKLHR</sequence>
<reference evidence="1 2" key="1">
    <citation type="submission" date="2017-05" db="EMBL/GenBank/DDBJ databases">
        <title>The Genome Sequence of Tsuchiyaea wingfieldii DSM 27421.</title>
        <authorList>
            <person name="Cuomo C."/>
            <person name="Passer A."/>
            <person name="Billmyre B."/>
            <person name="Heitman J."/>
        </authorList>
    </citation>
    <scope>NUCLEOTIDE SEQUENCE [LARGE SCALE GENOMIC DNA]</scope>
    <source>
        <strain evidence="1 2">DSM 27421</strain>
    </source>
</reference>